<organism evidence="1 2">
    <name type="scientific">Solanum tuberosum</name>
    <name type="common">Potato</name>
    <dbReference type="NCBI Taxonomy" id="4113"/>
    <lineage>
        <taxon>Eukaryota</taxon>
        <taxon>Viridiplantae</taxon>
        <taxon>Streptophyta</taxon>
        <taxon>Embryophyta</taxon>
        <taxon>Tracheophyta</taxon>
        <taxon>Spermatophyta</taxon>
        <taxon>Magnoliopsida</taxon>
        <taxon>eudicotyledons</taxon>
        <taxon>Gunneridae</taxon>
        <taxon>Pentapetalae</taxon>
        <taxon>asterids</taxon>
        <taxon>lamiids</taxon>
        <taxon>Solanales</taxon>
        <taxon>Solanaceae</taxon>
        <taxon>Solanoideae</taxon>
        <taxon>Solaneae</taxon>
        <taxon>Solanum</taxon>
    </lineage>
</organism>
<protein>
    <submittedName>
        <fullName evidence="1">Uncharacterized protein</fullName>
    </submittedName>
</protein>
<keyword evidence="2" id="KW-1185">Reference proteome</keyword>
<sequence>MRESQLVALETGQTYVSSLVDVESENICVTPLEVAKLEKQSSISLVLLRVKTHLSHQFSSSYEDSRKVCPITIHKLK</sequence>
<dbReference type="PaxDb" id="4113-PGSC0003DMT400004349"/>
<evidence type="ECO:0000313" key="1">
    <source>
        <dbReference type="EnsemblPlants" id="PGSC0003DMT400004349"/>
    </source>
</evidence>
<name>M0ZNA4_SOLTU</name>
<dbReference type="EnsemblPlants" id="PGSC0003DMT400004349">
    <property type="protein sequence ID" value="PGSC0003DMT400004349"/>
    <property type="gene ID" value="PGSC0003DMG402001724"/>
</dbReference>
<reference evidence="1" key="2">
    <citation type="submission" date="2015-06" db="UniProtKB">
        <authorList>
            <consortium name="EnsemblPlants"/>
        </authorList>
    </citation>
    <scope>IDENTIFICATION</scope>
    <source>
        <strain evidence="1">DM1-3 516 R44</strain>
    </source>
</reference>
<dbReference type="AlphaFoldDB" id="M0ZNA4"/>
<dbReference type="Proteomes" id="UP000011115">
    <property type="component" value="Unassembled WGS sequence"/>
</dbReference>
<accession>M0ZNA4</accession>
<dbReference type="HOGENOM" id="CLU_2642831_0_0_1"/>
<dbReference type="InParanoid" id="M0ZNA4"/>
<dbReference type="Gramene" id="PGSC0003DMT400004349">
    <property type="protein sequence ID" value="PGSC0003DMT400004349"/>
    <property type="gene ID" value="PGSC0003DMG402001724"/>
</dbReference>
<proteinExistence type="predicted"/>
<reference evidence="2" key="1">
    <citation type="journal article" date="2011" name="Nature">
        <title>Genome sequence and analysis of the tuber crop potato.</title>
        <authorList>
            <consortium name="The Potato Genome Sequencing Consortium"/>
        </authorList>
    </citation>
    <scope>NUCLEOTIDE SEQUENCE [LARGE SCALE GENOMIC DNA]</scope>
    <source>
        <strain evidence="2">cv. DM1-3 516 R44</strain>
    </source>
</reference>
<evidence type="ECO:0000313" key="2">
    <source>
        <dbReference type="Proteomes" id="UP000011115"/>
    </source>
</evidence>